<comment type="caution">
    <text evidence="2">The sequence shown here is derived from an EMBL/GenBank/DDBJ whole genome shotgun (WGS) entry which is preliminary data.</text>
</comment>
<dbReference type="Pfam" id="PF06522">
    <property type="entry name" value="B12D"/>
    <property type="match status" value="1"/>
</dbReference>
<name>A0ABR1K4U0_9AGAR</name>
<dbReference type="PANTHER" id="PTHR14256">
    <property type="entry name" value="NADH-UBIQUINONE OXIDOREDUCTASE MLRQ SUBUNIT"/>
    <property type="match status" value="1"/>
</dbReference>
<protein>
    <recommendedName>
        <fullName evidence="4">NADH dehydrogenase [ubiquinone] 1 alpha subcomplex subunit 4</fullName>
    </recommendedName>
</protein>
<feature type="transmembrane region" description="Helical" evidence="1">
    <location>
        <begin position="12"/>
        <end position="31"/>
    </location>
</feature>
<keyword evidence="1" id="KW-0472">Membrane</keyword>
<dbReference type="EMBL" id="JBANRG010000002">
    <property type="protein sequence ID" value="KAK7471100.1"/>
    <property type="molecule type" value="Genomic_DNA"/>
</dbReference>
<evidence type="ECO:0008006" key="4">
    <source>
        <dbReference type="Google" id="ProtNLM"/>
    </source>
</evidence>
<keyword evidence="3" id="KW-1185">Reference proteome</keyword>
<keyword evidence="1" id="KW-1133">Transmembrane helix</keyword>
<accession>A0ABR1K4U0</accession>
<reference evidence="2 3" key="1">
    <citation type="submission" date="2024-01" db="EMBL/GenBank/DDBJ databases">
        <title>A draft genome for the cacao thread blight pathogen Marasmiellus scandens.</title>
        <authorList>
            <person name="Baruah I.K."/>
            <person name="Leung J."/>
            <person name="Bukari Y."/>
            <person name="Amoako-Attah I."/>
            <person name="Meinhardt L.W."/>
            <person name="Bailey B.A."/>
            <person name="Cohen S.P."/>
        </authorList>
    </citation>
    <scope>NUCLEOTIDE SEQUENCE [LARGE SCALE GENOMIC DNA]</scope>
    <source>
        <strain evidence="2 3">GH-19</strain>
    </source>
</reference>
<gene>
    <name evidence="2" type="ORF">VKT23_002515</name>
</gene>
<keyword evidence="1" id="KW-0812">Transmembrane</keyword>
<dbReference type="PANTHER" id="PTHR14256:SF1">
    <property type="entry name" value="GEO09626P1"/>
    <property type="match status" value="1"/>
</dbReference>
<dbReference type="InterPro" id="IPR010530">
    <property type="entry name" value="B12D"/>
</dbReference>
<sequence length="73" mass="8605">MKHWFAVEAIPIWGIVTFVVSGATWFTYRSAMGPTIQWTKKNPTPWNEIQPNQGTKLIQVNQKFEEKWARDRI</sequence>
<proteinExistence type="predicted"/>
<dbReference type="Proteomes" id="UP001498398">
    <property type="component" value="Unassembled WGS sequence"/>
</dbReference>
<evidence type="ECO:0000313" key="2">
    <source>
        <dbReference type="EMBL" id="KAK7471100.1"/>
    </source>
</evidence>
<organism evidence="2 3">
    <name type="scientific">Marasmiellus scandens</name>
    <dbReference type="NCBI Taxonomy" id="2682957"/>
    <lineage>
        <taxon>Eukaryota</taxon>
        <taxon>Fungi</taxon>
        <taxon>Dikarya</taxon>
        <taxon>Basidiomycota</taxon>
        <taxon>Agaricomycotina</taxon>
        <taxon>Agaricomycetes</taxon>
        <taxon>Agaricomycetidae</taxon>
        <taxon>Agaricales</taxon>
        <taxon>Marasmiineae</taxon>
        <taxon>Omphalotaceae</taxon>
        <taxon>Marasmiellus</taxon>
    </lineage>
</organism>
<evidence type="ECO:0000313" key="3">
    <source>
        <dbReference type="Proteomes" id="UP001498398"/>
    </source>
</evidence>
<evidence type="ECO:0000256" key="1">
    <source>
        <dbReference type="SAM" id="Phobius"/>
    </source>
</evidence>